<sequence>MHNPLPSVPPLFTLYPAAQPIIFFYWAESWGEDRYIAWVPLLQDHPNGAEIREPSTLFRLPLDTQNFLRKRMLCSQIQVLLVALSASVLLARANGAPNRDMLNELLQTDIADGNEDLSRMLLLKIVSDLMIKGDNKILPEMEELGIHQEVARQLPLSQRERKAGCRNFFWKTFTS</sequence>
<dbReference type="OrthoDB" id="9948948at2759"/>
<dbReference type="GO" id="GO:0005615">
    <property type="term" value="C:extracellular space"/>
    <property type="evidence" value="ECO:0007669"/>
    <property type="project" value="TreeGrafter"/>
</dbReference>
<evidence type="ECO:0000256" key="5">
    <source>
        <dbReference type="ARBA" id="ARBA00022685"/>
    </source>
</evidence>
<dbReference type="InterPro" id="IPR004250">
    <property type="entry name" value="Somatostatin"/>
</dbReference>
<evidence type="ECO:0000256" key="2">
    <source>
        <dbReference type="ARBA" id="ARBA00004613"/>
    </source>
</evidence>
<keyword evidence="4" id="KW-0964">Secreted</keyword>
<dbReference type="GO" id="GO:0030334">
    <property type="term" value="P:regulation of cell migration"/>
    <property type="evidence" value="ECO:0007669"/>
    <property type="project" value="TreeGrafter"/>
</dbReference>
<keyword evidence="7" id="KW-1015">Disulfide bond</keyword>
<comment type="function">
    <text evidence="1">Somatostatin inhibits the release of somatotropin.</text>
</comment>
<keyword evidence="10" id="KW-1185">Reference proteome</keyword>
<organism evidence="9 10">
    <name type="scientific">Albula glossodonta</name>
    <name type="common">roundjaw bonefish</name>
    <dbReference type="NCBI Taxonomy" id="121402"/>
    <lineage>
        <taxon>Eukaryota</taxon>
        <taxon>Metazoa</taxon>
        <taxon>Chordata</taxon>
        <taxon>Craniata</taxon>
        <taxon>Vertebrata</taxon>
        <taxon>Euteleostomi</taxon>
        <taxon>Actinopterygii</taxon>
        <taxon>Neopterygii</taxon>
        <taxon>Teleostei</taxon>
        <taxon>Albuliformes</taxon>
        <taxon>Albulidae</taxon>
        <taxon>Albula</taxon>
    </lineage>
</organism>
<protein>
    <recommendedName>
        <fullName evidence="8">Somatostatin/Cortistatin C-terminal domain-containing protein</fullName>
    </recommendedName>
</protein>
<dbReference type="AlphaFoldDB" id="A0A8T2P523"/>
<keyword evidence="6" id="KW-0372">Hormone</keyword>
<dbReference type="GO" id="GO:0005179">
    <property type="term" value="F:hormone activity"/>
    <property type="evidence" value="ECO:0007669"/>
    <property type="project" value="UniProtKB-KW"/>
</dbReference>
<comment type="caution">
    <text evidence="9">The sequence shown here is derived from an EMBL/GenBank/DDBJ whole genome shotgun (WGS) entry which is preliminary data.</text>
</comment>
<comment type="similarity">
    <text evidence="3">Belongs to the somatostatin family.</text>
</comment>
<dbReference type="InterPro" id="IPR018142">
    <property type="entry name" value="Somatostatin/Cortistatin_C"/>
</dbReference>
<evidence type="ECO:0000256" key="3">
    <source>
        <dbReference type="ARBA" id="ARBA00008327"/>
    </source>
</evidence>
<keyword evidence="5" id="KW-0165">Cleavage on pair of basic residues</keyword>
<accession>A0A8T2P523</accession>
<evidence type="ECO:0000259" key="8">
    <source>
        <dbReference type="Pfam" id="PF03002"/>
    </source>
</evidence>
<proteinExistence type="inferred from homology"/>
<dbReference type="Proteomes" id="UP000824540">
    <property type="component" value="Unassembled WGS sequence"/>
</dbReference>
<name>A0A8T2P523_9TELE</name>
<dbReference type="EMBL" id="JAFBMS010000015">
    <property type="protein sequence ID" value="KAG9346381.1"/>
    <property type="molecule type" value="Genomic_DNA"/>
</dbReference>
<evidence type="ECO:0000256" key="4">
    <source>
        <dbReference type="ARBA" id="ARBA00022525"/>
    </source>
</evidence>
<dbReference type="Pfam" id="PF03002">
    <property type="entry name" value="Somatostatin"/>
    <property type="match status" value="1"/>
</dbReference>
<evidence type="ECO:0000256" key="1">
    <source>
        <dbReference type="ARBA" id="ARBA00003524"/>
    </source>
</evidence>
<reference evidence="9" key="1">
    <citation type="thesis" date="2021" institute="BYU ScholarsArchive" country="Provo, UT, USA">
        <title>Applications of and Algorithms for Genome Assembly and Genomic Analyses with an Emphasis on Marine Teleosts.</title>
        <authorList>
            <person name="Pickett B.D."/>
        </authorList>
    </citation>
    <scope>NUCLEOTIDE SEQUENCE</scope>
    <source>
        <strain evidence="9">HI-2016</strain>
    </source>
</reference>
<feature type="non-terminal residue" evidence="9">
    <location>
        <position position="1"/>
    </location>
</feature>
<gene>
    <name evidence="9" type="ORF">JZ751_006692</name>
</gene>
<dbReference type="PANTHER" id="PTHR10558">
    <property type="entry name" value="SOMATOSTATIN"/>
    <property type="match status" value="1"/>
</dbReference>
<comment type="subcellular location">
    <subcellularLocation>
        <location evidence="2">Secreted</location>
    </subcellularLocation>
</comment>
<evidence type="ECO:0000256" key="7">
    <source>
        <dbReference type="ARBA" id="ARBA00023157"/>
    </source>
</evidence>
<dbReference type="PANTHER" id="PTHR10558:SF2">
    <property type="entry name" value="SOMATOSTATIN"/>
    <property type="match status" value="1"/>
</dbReference>
<feature type="domain" description="Somatostatin/Cortistatin C-terminal" evidence="8">
    <location>
        <begin position="159"/>
        <end position="175"/>
    </location>
</feature>
<evidence type="ECO:0000313" key="10">
    <source>
        <dbReference type="Proteomes" id="UP000824540"/>
    </source>
</evidence>
<evidence type="ECO:0000256" key="6">
    <source>
        <dbReference type="ARBA" id="ARBA00022702"/>
    </source>
</evidence>
<evidence type="ECO:0000313" key="9">
    <source>
        <dbReference type="EMBL" id="KAG9346381.1"/>
    </source>
</evidence>